<sequence length="159" mass="19167">MLSDSTMYKSPKQALYYHYITRLFNSAFGIIVLVFFIYLWQLFNWWHGLIYLFSGLILLEILLLIFRPWIKYRYAYYKVSNPIIEVKNGLFFKRKEIMKFERIQYIERKSNPILSKMQLSQVTMLTAGHVIVLPLMKNDEVDRLETEILQYLRGADYDV</sequence>
<keyword evidence="1" id="KW-0812">Transmembrane</keyword>
<keyword evidence="4" id="KW-1185">Reference proteome</keyword>
<reference evidence="3 4" key="1">
    <citation type="journal article" date="2024" name="Pathogens">
        <title>Staphylococcus hsinchuensis sp. nov., Isolated from Soymilk.</title>
        <authorList>
            <person name="Wang Y.T."/>
            <person name="Lin Y.C."/>
            <person name="Hsieh Y.H."/>
            <person name="Lin Y.T."/>
            <person name="Hamada M."/>
            <person name="Chen C.C."/>
            <person name="Liou J.S."/>
            <person name="Lee A.Y."/>
            <person name="Zhang W.L."/>
            <person name="Chen Y.T."/>
            <person name="Huang C.H."/>
        </authorList>
    </citation>
    <scope>NUCLEOTIDE SEQUENCE [LARGE SCALE GENOMIC DNA]</scope>
    <source>
        <strain evidence="3 4">H164</strain>
    </source>
</reference>
<keyword evidence="1" id="KW-1133">Transmembrane helix</keyword>
<gene>
    <name evidence="3" type="ORF">QQM35_00085</name>
</gene>
<dbReference type="InterPro" id="IPR005182">
    <property type="entry name" value="YdbS-like_PH"/>
</dbReference>
<dbReference type="Pfam" id="PF03703">
    <property type="entry name" value="bPH_2"/>
    <property type="match status" value="1"/>
</dbReference>
<protein>
    <submittedName>
        <fullName evidence="3">PH domain-containing protein</fullName>
    </submittedName>
</protein>
<accession>A0ABZ3EE17</accession>
<keyword evidence="1" id="KW-0472">Membrane</keyword>
<feature type="transmembrane region" description="Helical" evidence="1">
    <location>
        <begin position="20"/>
        <end position="39"/>
    </location>
</feature>
<organism evidence="3 4">
    <name type="scientific">Staphylococcus hsinchuensis</name>
    <dbReference type="NCBI Taxonomy" id="3051183"/>
    <lineage>
        <taxon>Bacteria</taxon>
        <taxon>Bacillati</taxon>
        <taxon>Bacillota</taxon>
        <taxon>Bacilli</taxon>
        <taxon>Bacillales</taxon>
        <taxon>Staphylococcaceae</taxon>
        <taxon>Staphylococcus</taxon>
    </lineage>
</organism>
<evidence type="ECO:0000313" key="3">
    <source>
        <dbReference type="EMBL" id="XAF70557.1"/>
    </source>
</evidence>
<dbReference type="RefSeq" id="WP_251518287.1">
    <property type="nucleotide sequence ID" value="NZ_CP128355.1"/>
</dbReference>
<name>A0ABZ3EE17_9STAP</name>
<dbReference type="Proteomes" id="UP001436297">
    <property type="component" value="Chromosome"/>
</dbReference>
<evidence type="ECO:0000313" key="4">
    <source>
        <dbReference type="Proteomes" id="UP001436297"/>
    </source>
</evidence>
<feature type="transmembrane region" description="Helical" evidence="1">
    <location>
        <begin position="45"/>
        <end position="66"/>
    </location>
</feature>
<proteinExistence type="predicted"/>
<feature type="domain" description="YdbS-like PH" evidence="2">
    <location>
        <begin position="72"/>
        <end position="147"/>
    </location>
</feature>
<evidence type="ECO:0000259" key="2">
    <source>
        <dbReference type="Pfam" id="PF03703"/>
    </source>
</evidence>
<evidence type="ECO:0000256" key="1">
    <source>
        <dbReference type="SAM" id="Phobius"/>
    </source>
</evidence>
<dbReference type="PANTHER" id="PTHR34473">
    <property type="entry name" value="UPF0699 TRANSMEMBRANE PROTEIN YDBS"/>
    <property type="match status" value="1"/>
</dbReference>
<dbReference type="PANTHER" id="PTHR34473:SF2">
    <property type="entry name" value="UPF0699 TRANSMEMBRANE PROTEIN YDBT"/>
    <property type="match status" value="1"/>
</dbReference>
<dbReference type="EMBL" id="CP128355">
    <property type="protein sequence ID" value="XAF70557.1"/>
    <property type="molecule type" value="Genomic_DNA"/>
</dbReference>